<sequence length="74" mass="8301">MISGDDEEECDGETNNALEPKIVDLVVVASELEAKVRKLWVEEQIVDCEEEEEDAGPLGCFKLSTEEEEEEKEA</sequence>
<dbReference type="EMBL" id="JAUHHV010000001">
    <property type="protein sequence ID" value="KAK1434423.1"/>
    <property type="molecule type" value="Genomic_DNA"/>
</dbReference>
<feature type="region of interest" description="Disordered" evidence="1">
    <location>
        <begin position="49"/>
        <end position="74"/>
    </location>
</feature>
<accession>A0AAD8L7C9</accession>
<keyword evidence="3" id="KW-1185">Reference proteome</keyword>
<evidence type="ECO:0000313" key="2">
    <source>
        <dbReference type="EMBL" id="KAK1434423.1"/>
    </source>
</evidence>
<dbReference type="Proteomes" id="UP001229421">
    <property type="component" value="Unassembled WGS sequence"/>
</dbReference>
<evidence type="ECO:0000256" key="1">
    <source>
        <dbReference type="SAM" id="MobiDB-lite"/>
    </source>
</evidence>
<comment type="caution">
    <text evidence="2">The sequence shown here is derived from an EMBL/GenBank/DDBJ whole genome shotgun (WGS) entry which is preliminary data.</text>
</comment>
<gene>
    <name evidence="2" type="ORF">QVD17_00163</name>
</gene>
<name>A0AAD8L7C9_TARER</name>
<evidence type="ECO:0000313" key="3">
    <source>
        <dbReference type="Proteomes" id="UP001229421"/>
    </source>
</evidence>
<organism evidence="2 3">
    <name type="scientific">Tagetes erecta</name>
    <name type="common">African marigold</name>
    <dbReference type="NCBI Taxonomy" id="13708"/>
    <lineage>
        <taxon>Eukaryota</taxon>
        <taxon>Viridiplantae</taxon>
        <taxon>Streptophyta</taxon>
        <taxon>Embryophyta</taxon>
        <taxon>Tracheophyta</taxon>
        <taxon>Spermatophyta</taxon>
        <taxon>Magnoliopsida</taxon>
        <taxon>eudicotyledons</taxon>
        <taxon>Gunneridae</taxon>
        <taxon>Pentapetalae</taxon>
        <taxon>asterids</taxon>
        <taxon>campanulids</taxon>
        <taxon>Asterales</taxon>
        <taxon>Asteraceae</taxon>
        <taxon>Asteroideae</taxon>
        <taxon>Heliantheae alliance</taxon>
        <taxon>Tageteae</taxon>
        <taxon>Tagetes</taxon>
    </lineage>
</organism>
<protein>
    <submittedName>
        <fullName evidence="2">Uncharacterized protein</fullName>
    </submittedName>
</protein>
<dbReference type="AlphaFoldDB" id="A0AAD8L7C9"/>
<reference evidence="2" key="1">
    <citation type="journal article" date="2023" name="bioRxiv">
        <title>Improved chromosome-level genome assembly for marigold (Tagetes erecta).</title>
        <authorList>
            <person name="Jiang F."/>
            <person name="Yuan L."/>
            <person name="Wang S."/>
            <person name="Wang H."/>
            <person name="Xu D."/>
            <person name="Wang A."/>
            <person name="Fan W."/>
        </authorList>
    </citation>
    <scope>NUCLEOTIDE SEQUENCE</scope>
    <source>
        <strain evidence="2">WSJ</strain>
        <tissue evidence="2">Leaf</tissue>
    </source>
</reference>
<proteinExistence type="predicted"/>